<dbReference type="NCBIfam" id="NF041859">
    <property type="entry name" value="silencer_MvaTU"/>
    <property type="match status" value="1"/>
</dbReference>
<feature type="domain" description="MvaT DNA-binding" evidence="1">
    <location>
        <begin position="87"/>
        <end position="123"/>
    </location>
</feature>
<dbReference type="Pfam" id="PF22055">
    <property type="entry name" value="MvaT_DBD"/>
    <property type="match status" value="1"/>
</dbReference>
<dbReference type="AlphaFoldDB" id="A0A653YYA2"/>
<evidence type="ECO:0000313" key="2">
    <source>
        <dbReference type="EMBL" id="QKS25846.1"/>
    </source>
</evidence>
<protein>
    <recommendedName>
        <fullName evidence="1">MvaT DNA-binding domain-containing protein</fullName>
    </recommendedName>
</protein>
<name>A0A653YYA2_9GAMM</name>
<accession>A0A6N0Z4C9</accession>
<organism evidence="2 3">
    <name type="scientific">Vreelandella titanicae</name>
    <dbReference type="NCBI Taxonomy" id="664683"/>
    <lineage>
        <taxon>Bacteria</taxon>
        <taxon>Pseudomonadati</taxon>
        <taxon>Pseudomonadota</taxon>
        <taxon>Gammaproteobacteria</taxon>
        <taxon>Oceanospirillales</taxon>
        <taxon>Halomonadaceae</taxon>
        <taxon>Vreelandella</taxon>
    </lineage>
</organism>
<proteinExistence type="predicted"/>
<dbReference type="EMBL" id="CP054580">
    <property type="protein sequence ID" value="QKS25846.1"/>
    <property type="molecule type" value="Genomic_DNA"/>
</dbReference>
<evidence type="ECO:0000259" key="1">
    <source>
        <dbReference type="Pfam" id="PF22055"/>
    </source>
</evidence>
<dbReference type="CDD" id="cd16170">
    <property type="entry name" value="MvaT_DBD"/>
    <property type="match status" value="1"/>
</dbReference>
<accession>A0A653YYA2</accession>
<dbReference type="Proteomes" id="UP000509761">
    <property type="component" value="Chromosome"/>
</dbReference>
<sequence>MASVLSDYLKKEQMLKQLQEELQALENNSELKAELEFKERLQALMTEHGKLARDVCEMLDPSYRSKPAKAGKVSASSTDGRKKRPLKVYKNPHTGEVVETRGGNHKVIQEWKAEFGNEEVVSWVVKEIAQ</sequence>
<reference evidence="2 3" key="1">
    <citation type="submission" date="2019-12" db="EMBL/GenBank/DDBJ databases">
        <title>Genome sequencing and assembly of endphytes of Porphyra tenera.</title>
        <authorList>
            <person name="Park J.M."/>
            <person name="Shin R."/>
            <person name="Jo S.H."/>
        </authorList>
    </citation>
    <scope>NUCLEOTIDE SEQUENCE [LARGE SCALE GENOMIC DNA]</scope>
    <source>
        <strain evidence="2 3">GPM3</strain>
    </source>
</reference>
<gene>
    <name evidence="2" type="ORF">FX987_03642</name>
</gene>
<keyword evidence="3" id="KW-1185">Reference proteome</keyword>
<evidence type="ECO:0000313" key="3">
    <source>
        <dbReference type="Proteomes" id="UP000509761"/>
    </source>
</evidence>
<dbReference type="RefSeq" id="WP_022521384.1">
    <property type="nucleotide sequence ID" value="NZ_CP054580.1"/>
</dbReference>
<dbReference type="InterPro" id="IPR035616">
    <property type="entry name" value="MvaT_DBD"/>
</dbReference>